<feature type="domain" description="DUF4174" evidence="10">
    <location>
        <begin position="677"/>
        <end position="809"/>
    </location>
</feature>
<feature type="signal peptide" evidence="9">
    <location>
        <begin position="1"/>
        <end position="20"/>
    </location>
</feature>
<evidence type="ECO:0000313" key="11">
    <source>
        <dbReference type="Ensembl" id="ENSENLP00000025774.1"/>
    </source>
</evidence>
<feature type="compositionally biased region" description="Basic residues" evidence="8">
    <location>
        <begin position="449"/>
        <end position="474"/>
    </location>
</feature>
<dbReference type="GO" id="GO:0030198">
    <property type="term" value="P:extracellular matrix organization"/>
    <property type="evidence" value="ECO:0007669"/>
    <property type="project" value="TreeGrafter"/>
</dbReference>
<feature type="compositionally biased region" description="Basic and acidic residues" evidence="8">
    <location>
        <begin position="495"/>
        <end position="504"/>
    </location>
</feature>
<dbReference type="Proteomes" id="UP000472264">
    <property type="component" value="Chromosome 21"/>
</dbReference>
<evidence type="ECO:0000313" key="12">
    <source>
        <dbReference type="Proteomes" id="UP000472264"/>
    </source>
</evidence>
<evidence type="ECO:0000256" key="9">
    <source>
        <dbReference type="SAM" id="SignalP"/>
    </source>
</evidence>
<protein>
    <recommendedName>
        <fullName evidence="7">Coiled-coil domain-containing protein 80</fullName>
    </recommendedName>
</protein>
<feature type="chain" id="PRO_5025558209" description="Coiled-coil domain-containing protein 80" evidence="9">
    <location>
        <begin position="21"/>
        <end position="849"/>
    </location>
</feature>
<dbReference type="GO" id="GO:0005604">
    <property type="term" value="C:basement membrane"/>
    <property type="evidence" value="ECO:0007669"/>
    <property type="project" value="TreeGrafter"/>
</dbReference>
<evidence type="ECO:0000256" key="1">
    <source>
        <dbReference type="ARBA" id="ARBA00004498"/>
    </source>
</evidence>
<feature type="compositionally biased region" description="Basic and acidic residues" evidence="8">
    <location>
        <begin position="272"/>
        <end position="413"/>
    </location>
</feature>
<feature type="region of interest" description="Disordered" evidence="8">
    <location>
        <begin position="26"/>
        <end position="112"/>
    </location>
</feature>
<evidence type="ECO:0000256" key="5">
    <source>
        <dbReference type="ARBA" id="ARBA00038037"/>
    </source>
</evidence>
<comment type="similarity">
    <text evidence="5">Belongs to the CCDC80 family.</text>
</comment>
<feature type="compositionally biased region" description="Low complexity" evidence="8">
    <location>
        <begin position="75"/>
        <end position="85"/>
    </location>
</feature>
<feature type="region of interest" description="Disordered" evidence="8">
    <location>
        <begin position="265"/>
        <end position="514"/>
    </location>
</feature>
<keyword evidence="12" id="KW-1185">Reference proteome</keyword>
<accession>A0A665V2E0</accession>
<reference evidence="11" key="2">
    <citation type="submission" date="2025-08" db="UniProtKB">
        <authorList>
            <consortium name="Ensembl"/>
        </authorList>
    </citation>
    <scope>IDENTIFICATION</scope>
</reference>
<feature type="domain" description="DUF4174" evidence="10">
    <location>
        <begin position="520"/>
        <end position="654"/>
    </location>
</feature>
<comment type="subcellular location">
    <subcellularLocation>
        <location evidence="1">Secreted</location>
        <location evidence="1">Extracellular space</location>
        <location evidence="1">Extracellular matrix</location>
    </subcellularLocation>
</comment>
<evidence type="ECO:0000256" key="4">
    <source>
        <dbReference type="ARBA" id="ARBA00022729"/>
    </source>
</evidence>
<sequence length="849" mass="98223">MRAFVLSVALICLLTWTVHADRHTPVRRAQPQRRIRPLRVHPGKERQQGRLRPGFGSAISVLGPNKKRNFQADEGAPAAARAGRGVSDVQRDEGAPGARARVARMPSSSGSPNLLASFAGKNRVLVISAPHDSDGYYRLMMSLLKPDVYCELAERHVHQIVMFHQEGEMGGKVRRITPEGKVMEEPLDTALIPRLMSFLKLEKGKFGMVLLKKTLQVEERYPYPVRLEAVYEVIDQSPMRRLEKLRQKGFVQKCKGAGVEGQVEEGTFTGERGGHLFTETERQSFLHRSDQNRTDQNRSDQNRSDQIRSEQNRSEQIRSEQNRTDQNRSEQNRTDRIRSEQIKTEQIRSEQNRTDQNRTDQIRTDQIRTEQIRTDQNRSDRNRTDQNRSEQNRTDQIRSDQNRTDQNRSDQNRTEQVLTNEYEEKYEPSRPTVGDPEEAETFTDSSPTKRAKGKHNKHDKKQKKNNKAAKKAERRGKAGKEGKIGGKKNGKKLLKYPEKEDYPKPTKKPAAPQRGSLASFLDYFENRRRLLMITSPSEENSMYVQQRDEYLESVCEMAIRKVSIITIFGSLTNSTMKIDHYQLENDKPMKGLRQEDLVNQDLITELRKEFSMTHDDFYMILTDTDMRVKQSYEVPIAMKAVFDYIDTFSSRIREMEQQKRDGVACKKEDKPRSLENFLSRFRWRRRLFIISAPNDEEWAYQQQLYALTSQACNLGLRHIAILKLVGTEPPDMGGVLELYPINGSAIVEREGLSATLVKDMRNYFQVSPEYFSMLLVGKDGNVKSWYPSPMWSMAIIYDLVDSMQLRRQEMAIQQSLGMRCPEDEYGGYGYHQHGYEHGYQDGYHQGYGY</sequence>
<evidence type="ECO:0000256" key="3">
    <source>
        <dbReference type="ARBA" id="ARBA00022530"/>
    </source>
</evidence>
<reference evidence="11" key="3">
    <citation type="submission" date="2025-09" db="UniProtKB">
        <authorList>
            <consortium name="Ensembl"/>
        </authorList>
    </citation>
    <scope>IDENTIFICATION</scope>
</reference>
<evidence type="ECO:0000256" key="6">
    <source>
        <dbReference type="ARBA" id="ARBA00038549"/>
    </source>
</evidence>
<evidence type="ECO:0000256" key="2">
    <source>
        <dbReference type="ARBA" id="ARBA00022525"/>
    </source>
</evidence>
<gene>
    <name evidence="11" type="primary">ccdc80</name>
</gene>
<dbReference type="InterPro" id="IPR025232">
    <property type="entry name" value="DUF4174"/>
</dbReference>
<dbReference type="Pfam" id="PF13778">
    <property type="entry name" value="DUF4174"/>
    <property type="match status" value="3"/>
</dbReference>
<dbReference type="GO" id="GO:0010811">
    <property type="term" value="P:positive regulation of cell-substrate adhesion"/>
    <property type="evidence" value="ECO:0007669"/>
    <property type="project" value="TreeGrafter"/>
</dbReference>
<evidence type="ECO:0000256" key="7">
    <source>
        <dbReference type="ARBA" id="ARBA00039956"/>
    </source>
</evidence>
<comment type="subunit">
    <text evidence="6">Binds to various extracellular matrix proteins.</text>
</comment>
<organism evidence="11 12">
    <name type="scientific">Echeneis naucrates</name>
    <name type="common">Live sharksucker</name>
    <dbReference type="NCBI Taxonomy" id="173247"/>
    <lineage>
        <taxon>Eukaryota</taxon>
        <taxon>Metazoa</taxon>
        <taxon>Chordata</taxon>
        <taxon>Craniata</taxon>
        <taxon>Vertebrata</taxon>
        <taxon>Euteleostomi</taxon>
        <taxon>Actinopterygii</taxon>
        <taxon>Neopterygii</taxon>
        <taxon>Teleostei</taxon>
        <taxon>Neoteleostei</taxon>
        <taxon>Acanthomorphata</taxon>
        <taxon>Carangaria</taxon>
        <taxon>Carangiformes</taxon>
        <taxon>Echeneidae</taxon>
        <taxon>Echeneis</taxon>
    </lineage>
</organism>
<feature type="compositionally biased region" description="Basic residues" evidence="8">
    <location>
        <begin position="485"/>
        <end position="494"/>
    </location>
</feature>
<keyword evidence="2" id="KW-0964">Secreted</keyword>
<dbReference type="OMA" id="DMRVKQY"/>
<dbReference type="PANTHER" id="PTHR46792">
    <property type="entry name" value="COILED-COIL DOMAIN-CONTAINING PROTEIN 80"/>
    <property type="match status" value="1"/>
</dbReference>
<proteinExistence type="inferred from homology"/>
<feature type="compositionally biased region" description="Basic residues" evidence="8">
    <location>
        <begin position="30"/>
        <end position="41"/>
    </location>
</feature>
<feature type="compositionally biased region" description="Basic and acidic residues" evidence="8">
    <location>
        <begin position="475"/>
        <end position="484"/>
    </location>
</feature>
<name>A0A665V2E0_ECHNA</name>
<keyword evidence="4 9" id="KW-0732">Signal</keyword>
<evidence type="ECO:0000256" key="8">
    <source>
        <dbReference type="SAM" id="MobiDB-lite"/>
    </source>
</evidence>
<dbReference type="Ensembl" id="ENSENLT00000026590.1">
    <property type="protein sequence ID" value="ENSENLP00000025774.1"/>
    <property type="gene ID" value="ENSENLG00000011616.1"/>
</dbReference>
<feature type="domain" description="DUF4174" evidence="10">
    <location>
        <begin position="115"/>
        <end position="243"/>
    </location>
</feature>
<dbReference type="AlphaFoldDB" id="A0A665V2E0"/>
<keyword evidence="3" id="KW-0272">Extracellular matrix</keyword>
<dbReference type="PANTHER" id="PTHR46792:SF2">
    <property type="entry name" value="COILED-COIL DOMAIN-CONTAINING PROTEIN 80"/>
    <property type="match status" value="1"/>
</dbReference>
<evidence type="ECO:0000259" key="10">
    <source>
        <dbReference type="Pfam" id="PF13778"/>
    </source>
</evidence>
<reference evidence="11" key="1">
    <citation type="submission" date="2021-04" db="EMBL/GenBank/DDBJ databases">
        <authorList>
            <consortium name="Wellcome Sanger Institute Data Sharing"/>
        </authorList>
    </citation>
    <scope>NUCLEOTIDE SEQUENCE [LARGE SCALE GENOMIC DNA]</scope>
</reference>